<protein>
    <submittedName>
        <fullName evidence="6">Serine protease</fullName>
    </submittedName>
</protein>
<evidence type="ECO:0000313" key="6">
    <source>
        <dbReference type="EMBL" id="RNL85283.1"/>
    </source>
</evidence>
<dbReference type="SMART" id="SM00020">
    <property type="entry name" value="Tryp_SPc"/>
    <property type="match status" value="1"/>
</dbReference>
<reference evidence="6 7" key="1">
    <citation type="submission" date="2018-11" db="EMBL/GenBank/DDBJ databases">
        <title>The genome draft of YIM 96095.</title>
        <authorList>
            <person name="Tang S.-K."/>
            <person name="Chunyu W.-X."/>
            <person name="Feng Y.-Z."/>
        </authorList>
    </citation>
    <scope>NUCLEOTIDE SEQUENCE [LARGE SCALE GENOMIC DNA]</scope>
    <source>
        <strain evidence="6 7">YIM 96095</strain>
    </source>
</reference>
<name>A0A3N0EBP7_9ACTN</name>
<evidence type="ECO:0000313" key="7">
    <source>
        <dbReference type="Proteomes" id="UP000269198"/>
    </source>
</evidence>
<organism evidence="6 7">
    <name type="scientific">Halostreptopolyspora alba</name>
    <dbReference type="NCBI Taxonomy" id="2487137"/>
    <lineage>
        <taxon>Bacteria</taxon>
        <taxon>Bacillati</taxon>
        <taxon>Actinomycetota</taxon>
        <taxon>Actinomycetes</taxon>
        <taxon>Streptosporangiales</taxon>
        <taxon>Nocardiopsidaceae</taxon>
        <taxon>Halostreptopolyspora</taxon>
    </lineage>
</organism>
<keyword evidence="3 6" id="KW-0645">Protease</keyword>
<evidence type="ECO:0000256" key="4">
    <source>
        <dbReference type="SAM" id="MobiDB-lite"/>
    </source>
</evidence>
<evidence type="ECO:0000256" key="1">
    <source>
        <dbReference type="ARBA" id="ARBA00007664"/>
    </source>
</evidence>
<comment type="similarity">
    <text evidence="1">Belongs to the peptidase S1 family.</text>
</comment>
<dbReference type="AlphaFoldDB" id="A0A3N0EBP7"/>
<keyword evidence="3" id="KW-0720">Serine protease</keyword>
<dbReference type="PANTHER" id="PTHR24276">
    <property type="entry name" value="POLYSERASE-RELATED"/>
    <property type="match status" value="1"/>
</dbReference>
<evidence type="ECO:0000256" key="2">
    <source>
        <dbReference type="ARBA" id="ARBA00023157"/>
    </source>
</evidence>
<dbReference type="InterPro" id="IPR001314">
    <property type="entry name" value="Peptidase_S1A"/>
</dbReference>
<dbReference type="OrthoDB" id="3657335at2"/>
<dbReference type="InterPro" id="IPR018114">
    <property type="entry name" value="TRYPSIN_HIS"/>
</dbReference>
<dbReference type="SUPFAM" id="SSF50494">
    <property type="entry name" value="Trypsin-like serine proteases"/>
    <property type="match status" value="1"/>
</dbReference>
<dbReference type="InterPro" id="IPR001254">
    <property type="entry name" value="Trypsin_dom"/>
</dbReference>
<dbReference type="Pfam" id="PF00089">
    <property type="entry name" value="Trypsin"/>
    <property type="match status" value="1"/>
</dbReference>
<dbReference type="InterPro" id="IPR033116">
    <property type="entry name" value="TRYPSIN_SER"/>
</dbReference>
<dbReference type="InterPro" id="IPR050430">
    <property type="entry name" value="Peptidase_S1"/>
</dbReference>
<gene>
    <name evidence="6" type="ORF">EFW17_09370</name>
</gene>
<dbReference type="PRINTS" id="PR00722">
    <property type="entry name" value="CHYMOTRYPSIN"/>
</dbReference>
<dbReference type="PROSITE" id="PS00134">
    <property type="entry name" value="TRYPSIN_HIS"/>
    <property type="match status" value="1"/>
</dbReference>
<dbReference type="Gene3D" id="2.40.10.10">
    <property type="entry name" value="Trypsin-like serine proteases"/>
    <property type="match status" value="1"/>
</dbReference>
<dbReference type="PROSITE" id="PS50240">
    <property type="entry name" value="TRYPSIN_DOM"/>
    <property type="match status" value="1"/>
</dbReference>
<dbReference type="InterPro" id="IPR043504">
    <property type="entry name" value="Peptidase_S1_PA_chymotrypsin"/>
</dbReference>
<dbReference type="PANTHER" id="PTHR24276:SF98">
    <property type="entry name" value="FI18310P1-RELATED"/>
    <property type="match status" value="1"/>
</dbReference>
<sequence>MAPAGGPPDAERIGVAVRTVIAQSTRAETKPGGRWRARVGTAVAAATALAALSGVGTAHADEPDDEPADEPSPLIVGGEPADQSYPFVGSLQREYEGDPYQHACGAALVEERWMVTAAHCVVTNAEGADYEVRDPDAFHVRLDSNDNTEGGTLLTLDDIKVHPDYVYYPDHDEGQDIALVKLDSAVDIAPAELERRVPYPGTEVRQVGWGHISNDNISDPTKQPDQLQQLDTSLLWPKREECQVNDSGNDAWGARYGDLCVDNPEDTRGACYGDSGSPLLRKVHGSWRVVGVASRTISLTCGESPTVYTSIGAHDRWIDRVIH</sequence>
<dbReference type="InterPro" id="IPR009003">
    <property type="entry name" value="Peptidase_S1_PA"/>
</dbReference>
<dbReference type="GO" id="GO:0006508">
    <property type="term" value="P:proteolysis"/>
    <property type="evidence" value="ECO:0007669"/>
    <property type="project" value="UniProtKB-KW"/>
</dbReference>
<dbReference type="CDD" id="cd00190">
    <property type="entry name" value="Tryp_SPc"/>
    <property type="match status" value="1"/>
</dbReference>
<dbReference type="GO" id="GO:0004252">
    <property type="term" value="F:serine-type endopeptidase activity"/>
    <property type="evidence" value="ECO:0007669"/>
    <property type="project" value="InterPro"/>
</dbReference>
<feature type="domain" description="Peptidase S1" evidence="5">
    <location>
        <begin position="75"/>
        <end position="323"/>
    </location>
</feature>
<comment type="caution">
    <text evidence="6">The sequence shown here is derived from an EMBL/GenBank/DDBJ whole genome shotgun (WGS) entry which is preliminary data.</text>
</comment>
<keyword evidence="3" id="KW-0378">Hydrolase</keyword>
<evidence type="ECO:0000259" key="5">
    <source>
        <dbReference type="PROSITE" id="PS50240"/>
    </source>
</evidence>
<keyword evidence="2" id="KW-1015">Disulfide bond</keyword>
<evidence type="ECO:0000256" key="3">
    <source>
        <dbReference type="RuleBase" id="RU363034"/>
    </source>
</evidence>
<keyword evidence="7" id="KW-1185">Reference proteome</keyword>
<dbReference type="Proteomes" id="UP000269198">
    <property type="component" value="Unassembled WGS sequence"/>
</dbReference>
<dbReference type="EMBL" id="RJMB01000007">
    <property type="protein sequence ID" value="RNL85283.1"/>
    <property type="molecule type" value="Genomic_DNA"/>
</dbReference>
<feature type="region of interest" description="Disordered" evidence="4">
    <location>
        <begin position="55"/>
        <end position="81"/>
    </location>
</feature>
<accession>A0A3N0EBP7</accession>
<proteinExistence type="inferred from homology"/>
<dbReference type="PROSITE" id="PS00135">
    <property type="entry name" value="TRYPSIN_SER"/>
    <property type="match status" value="1"/>
</dbReference>